<evidence type="ECO:0000259" key="1">
    <source>
        <dbReference type="Pfam" id="PF21006"/>
    </source>
</evidence>
<sequence>MSSLMMSAIPHVAAEEPEMVFGEPWQAEAFATALQLSRNGAYSWSEWVQTFSGIIRSQPQRAEESAGEAYYRQWLAALEALLREKALLSGEDVDERQALWYLAYLNTPHVILTRYIQTAFISKLVLSVGSGIPS</sequence>
<dbReference type="InterPro" id="IPR049054">
    <property type="entry name" value="CN_hydtase_beta-like_N"/>
</dbReference>
<dbReference type="NCBIfam" id="TIGR03889">
    <property type="entry name" value="nitrile_acc"/>
    <property type="match status" value="1"/>
</dbReference>
<dbReference type="Gene3D" id="1.10.472.20">
    <property type="entry name" value="Nitrile hydratase, beta subunit"/>
    <property type="match status" value="1"/>
</dbReference>
<comment type="caution">
    <text evidence="2">The sequence shown here is derived from an EMBL/GenBank/DDBJ whole genome shotgun (WGS) entry which is preliminary data.</text>
</comment>
<protein>
    <submittedName>
        <fullName evidence="2">Nitrile hydratase accessory protein</fullName>
    </submittedName>
</protein>
<proteinExistence type="predicted"/>
<dbReference type="InterPro" id="IPR042262">
    <property type="entry name" value="CN_hydtase_beta_C"/>
</dbReference>
<name>A0ABY2SE17_9HYPH</name>
<dbReference type="InterPro" id="IPR023808">
    <property type="entry name" value="Nitrile_Hydratase_acc_put"/>
</dbReference>
<evidence type="ECO:0000313" key="3">
    <source>
        <dbReference type="Proteomes" id="UP000305202"/>
    </source>
</evidence>
<feature type="non-terminal residue" evidence="2">
    <location>
        <position position="134"/>
    </location>
</feature>
<dbReference type="InterPro" id="IPR008990">
    <property type="entry name" value="Elect_transpt_acc-like_dom_sf"/>
</dbReference>
<evidence type="ECO:0000313" key="2">
    <source>
        <dbReference type="EMBL" id="TKI02919.1"/>
    </source>
</evidence>
<accession>A0ABY2SE17</accession>
<reference evidence="2 3" key="1">
    <citation type="submission" date="2019-04" db="EMBL/GenBank/DDBJ databases">
        <authorList>
            <person name="Li M."/>
            <person name="Gao C."/>
        </authorList>
    </citation>
    <scope>NUCLEOTIDE SEQUENCE [LARGE SCALE GENOMIC DNA]</scope>
    <source>
        <strain evidence="2 3">BGMRC 2031</strain>
    </source>
</reference>
<gene>
    <name evidence="2" type="ORF">FCN80_23400</name>
</gene>
<dbReference type="EMBL" id="SZPQ01000057">
    <property type="protein sequence ID" value="TKI02919.1"/>
    <property type="molecule type" value="Genomic_DNA"/>
</dbReference>
<dbReference type="RefSeq" id="WP_136992738.1">
    <property type="nucleotide sequence ID" value="NZ_SZPQ01000057.1"/>
</dbReference>
<dbReference type="SUPFAM" id="SSF50090">
    <property type="entry name" value="Electron transport accessory proteins"/>
    <property type="match status" value="1"/>
</dbReference>
<feature type="domain" description="Nitrile hydratase beta subunit-like N-terminal" evidence="1">
    <location>
        <begin position="12"/>
        <end position="99"/>
    </location>
</feature>
<dbReference type="Proteomes" id="UP000305202">
    <property type="component" value="Unassembled WGS sequence"/>
</dbReference>
<keyword evidence="3" id="KW-1185">Reference proteome</keyword>
<organism evidence="2 3">
    <name type="scientific">Martelella alba</name>
    <dbReference type="NCBI Taxonomy" id="2590451"/>
    <lineage>
        <taxon>Bacteria</taxon>
        <taxon>Pseudomonadati</taxon>
        <taxon>Pseudomonadota</taxon>
        <taxon>Alphaproteobacteria</taxon>
        <taxon>Hyphomicrobiales</taxon>
        <taxon>Aurantimonadaceae</taxon>
        <taxon>Martelella</taxon>
    </lineage>
</organism>
<dbReference type="Pfam" id="PF21006">
    <property type="entry name" value="NHase_beta_N"/>
    <property type="match status" value="1"/>
</dbReference>